<name>A0A4Z0PRS4_9BACT</name>
<organism evidence="2 3">
    <name type="scientific">Hymenobacter elongatus</name>
    <dbReference type="NCBI Taxonomy" id="877208"/>
    <lineage>
        <taxon>Bacteria</taxon>
        <taxon>Pseudomonadati</taxon>
        <taxon>Bacteroidota</taxon>
        <taxon>Cytophagia</taxon>
        <taxon>Cytophagales</taxon>
        <taxon>Hymenobacteraceae</taxon>
        <taxon>Hymenobacter</taxon>
    </lineage>
</organism>
<protein>
    <recommendedName>
        <fullName evidence="4">Lipocalin-like domain-containing protein</fullName>
    </recommendedName>
</protein>
<keyword evidence="1" id="KW-0732">Signal</keyword>
<dbReference type="Proteomes" id="UP000297739">
    <property type="component" value="Unassembled WGS sequence"/>
</dbReference>
<reference evidence="2 3" key="1">
    <citation type="submission" date="2019-04" db="EMBL/GenBank/DDBJ databases">
        <authorList>
            <person name="Feng G."/>
            <person name="Zhang J."/>
            <person name="Zhu H."/>
        </authorList>
    </citation>
    <scope>NUCLEOTIDE SEQUENCE [LARGE SCALE GENOMIC DNA]</scope>
    <source>
        <strain evidence="2 3">JCM 17223</strain>
    </source>
</reference>
<sequence>MRPTLILLCSMLLLGSCKKEADSAAPLVTQTVFDAQILGRGWLESWEEEQPGSGIKVFRPDTYAFPASWPRTGLRFDANGVFTGRGPGPTDGITVYPGLWFTEDNSTFRITPSGESTSYGLQIISLEKDVLKLRRIE</sequence>
<accession>A0A4Z0PRS4</accession>
<evidence type="ECO:0000256" key="1">
    <source>
        <dbReference type="SAM" id="SignalP"/>
    </source>
</evidence>
<dbReference type="EMBL" id="SRLD01000004">
    <property type="protein sequence ID" value="TGE19340.1"/>
    <property type="molecule type" value="Genomic_DNA"/>
</dbReference>
<keyword evidence="3" id="KW-1185">Reference proteome</keyword>
<proteinExistence type="predicted"/>
<comment type="caution">
    <text evidence="2">The sequence shown here is derived from an EMBL/GenBank/DDBJ whole genome shotgun (WGS) entry which is preliminary data.</text>
</comment>
<feature type="chain" id="PRO_5021432057" description="Lipocalin-like domain-containing protein" evidence="1">
    <location>
        <begin position="22"/>
        <end position="137"/>
    </location>
</feature>
<evidence type="ECO:0000313" key="2">
    <source>
        <dbReference type="EMBL" id="TGE19340.1"/>
    </source>
</evidence>
<dbReference type="OrthoDB" id="884513at2"/>
<dbReference type="PROSITE" id="PS51257">
    <property type="entry name" value="PROKAR_LIPOPROTEIN"/>
    <property type="match status" value="1"/>
</dbReference>
<evidence type="ECO:0008006" key="4">
    <source>
        <dbReference type="Google" id="ProtNLM"/>
    </source>
</evidence>
<evidence type="ECO:0000313" key="3">
    <source>
        <dbReference type="Proteomes" id="UP000297739"/>
    </source>
</evidence>
<feature type="signal peptide" evidence="1">
    <location>
        <begin position="1"/>
        <end position="21"/>
    </location>
</feature>
<dbReference type="RefSeq" id="WP_135496351.1">
    <property type="nucleotide sequence ID" value="NZ_SRLD01000004.1"/>
</dbReference>
<dbReference type="AlphaFoldDB" id="A0A4Z0PRS4"/>
<gene>
    <name evidence="2" type="ORF">E5J99_03610</name>
</gene>